<feature type="compositionally biased region" description="Acidic residues" evidence="1">
    <location>
        <begin position="262"/>
        <end position="278"/>
    </location>
</feature>
<evidence type="ECO:0000256" key="1">
    <source>
        <dbReference type="SAM" id="MobiDB-lite"/>
    </source>
</evidence>
<feature type="compositionally biased region" description="Basic and acidic residues" evidence="1">
    <location>
        <begin position="356"/>
        <end position="365"/>
    </location>
</feature>
<dbReference type="OrthoDB" id="44312at2759"/>
<feature type="region of interest" description="Disordered" evidence="1">
    <location>
        <begin position="208"/>
        <end position="233"/>
    </location>
</feature>
<protein>
    <submittedName>
        <fullName evidence="2">Uncharacterized protein</fullName>
    </submittedName>
</protein>
<feature type="region of interest" description="Disordered" evidence="1">
    <location>
        <begin position="783"/>
        <end position="825"/>
    </location>
</feature>
<feature type="compositionally biased region" description="Polar residues" evidence="1">
    <location>
        <begin position="219"/>
        <end position="230"/>
    </location>
</feature>
<feature type="compositionally biased region" description="Basic and acidic residues" evidence="1">
    <location>
        <begin position="1058"/>
        <end position="1079"/>
    </location>
</feature>
<proteinExistence type="predicted"/>
<sequence>MSTYLKTAAMSLLSKTLQTFLYKYLSDVDVEGVALPSVYDGSGWGVRLSNVQLREGVELMKELPGKVTKRRKRKRKIRKAIPRRKQRPERHSKTGQLKQEPFLQRSGKNDDGTIINKNNKNDKDPLDNDKHTQRTISKDKQESFEEPISNTRTETLERETFYSTDEEYDSDTAVARPTTPVQESKSMFSCFYNSRGSKKMNDHSLHANSKTIQKKTSEPESLQATSATRTHTLKRQLSVPLPSSTSMNHSQYHLHNQTLTENSDDDDGYEGYDCDNSQDFDYEDEEEVYEEDCEVPLRLCLGQNGYIGTLDVRLIGKELHVMVEDAVVTIEAVPVLPTDDGASTDSDQDASNTKNQEGHDKKSTEEGDAAPPAAAKKKKTEHKRDTVGDRVLADNPLARLISAIPHLFLRDIRIRLIIRDKPMTVSELDTDDGTNRVKTPEGTTPQPECSPKDIMIELGIDFLSVSSGEDILSHFQQVTEEESQSASLDPTSSETFGERSSQPPTLLNIPSYTNVGLDGRDQKNEFLVRHIRTGRGPAAGIFLQVFAPSPKLPKGLSRHSSVVGENRSPLLWARQRWMASTENFFLRCSGLDVQARIHMGTRAADVVGYSWFGDLADEDDGSDYDSMLLLAGMDTVAPGPQLPLPPMEPQMNRGGTLDGKGGGLDQSSEKTEVETFVPGAMHPGAEVYQTDKNGIQSCKVPSTFHRVSRGMEPGSCKNCKHIPSEICHLCWQSTSPETPMESPLDSSMPMPGLVLHIGVRDPLELNVDRESVESLGLLKSVFTRPTNKTDPDETKTDSETSASTRPTVQTPVAAENTTQTTSTSTGFFSSMIYGTPVEEVKIEEPSEAFETYMQPENITVIGIHASEIQLRVHIMKENRQDGGMSFAYWDLGIDCLTLDRHTLISEEKTYQDLQFDIGRIHCDEYCGVQRKNICTLGLKLGPTNRGRCDSQTSAASMMEDHEKIRAPWPSTACALLDIPPPLESLVYKSRERHGLQLRFVSLSATTDGALHAKSSVHARLGVTTVNTPLGVRFDFVRVINEILDNLVRGRQRSINDTPAKDEEKEKDTETSRGQSEDSARDKVWMSYTVQIDSGDIKLPPSINLKLPLTRFCGEKSSLTGISFESALDKIDVAYGSTQPQTEGQCLTLPQMSELPERVRMHILLCLPDLTPLEEALGVKKEKNPFRRIKTIDKAMLKVAKKVAKRVSKASNKKAELSVSDHSRHGRVGFGNRRQLLGEIMKLDDAELSELWSVHQRYKKKLAKKRGEVSNSLIVSLVDGYLHGITFFRMRCFGCYYPRNASIHATI</sequence>
<dbReference type="EMBL" id="JAGRRH010000063">
    <property type="protein sequence ID" value="KAG7338160.1"/>
    <property type="molecule type" value="Genomic_DNA"/>
</dbReference>
<reference evidence="2" key="1">
    <citation type="journal article" date="2021" name="Sci. Rep.">
        <title>Diploid genomic architecture of Nitzschia inconspicua, an elite biomass production diatom.</title>
        <authorList>
            <person name="Oliver A."/>
            <person name="Podell S."/>
            <person name="Pinowska A."/>
            <person name="Traller J.C."/>
            <person name="Smith S.R."/>
            <person name="McClure R."/>
            <person name="Beliaev A."/>
            <person name="Bohutskyi P."/>
            <person name="Hill E.A."/>
            <person name="Rabines A."/>
            <person name="Zheng H."/>
            <person name="Allen L.Z."/>
            <person name="Kuo A."/>
            <person name="Grigoriev I.V."/>
            <person name="Allen A.E."/>
            <person name="Hazlebeck D."/>
            <person name="Allen E.E."/>
        </authorList>
    </citation>
    <scope>NUCLEOTIDE SEQUENCE</scope>
    <source>
        <strain evidence="2">Hildebrandi</strain>
    </source>
</reference>
<feature type="compositionally biased region" description="Basic and acidic residues" evidence="1">
    <location>
        <begin position="119"/>
        <end position="143"/>
    </location>
</feature>
<feature type="region of interest" description="Disordered" evidence="1">
    <location>
        <begin position="1053"/>
        <end position="1079"/>
    </location>
</feature>
<comment type="caution">
    <text evidence="2">The sequence shown here is derived from an EMBL/GenBank/DDBJ whole genome shotgun (WGS) entry which is preliminary data.</text>
</comment>
<feature type="compositionally biased region" description="Polar residues" evidence="1">
    <location>
        <begin position="799"/>
        <end position="810"/>
    </location>
</feature>
<gene>
    <name evidence="2" type="ORF">IV203_009426</name>
</gene>
<feature type="compositionally biased region" description="Basic residues" evidence="1">
    <location>
        <begin position="67"/>
        <end position="90"/>
    </location>
</feature>
<evidence type="ECO:0000313" key="3">
    <source>
        <dbReference type="Proteomes" id="UP000693970"/>
    </source>
</evidence>
<feature type="region of interest" description="Disordered" evidence="1">
    <location>
        <begin position="477"/>
        <end position="508"/>
    </location>
</feature>
<feature type="compositionally biased region" description="Basic and acidic residues" evidence="1">
    <location>
        <begin position="787"/>
        <end position="798"/>
    </location>
</feature>
<feature type="region of interest" description="Disordered" evidence="1">
    <location>
        <begin position="428"/>
        <end position="448"/>
    </location>
</feature>
<feature type="region of interest" description="Disordered" evidence="1">
    <location>
        <begin position="259"/>
        <end position="278"/>
    </location>
</feature>
<keyword evidence="3" id="KW-1185">Reference proteome</keyword>
<feature type="region of interest" description="Disordered" evidence="1">
    <location>
        <begin position="337"/>
        <end position="387"/>
    </location>
</feature>
<reference evidence="2" key="2">
    <citation type="submission" date="2021-04" db="EMBL/GenBank/DDBJ databases">
        <authorList>
            <person name="Podell S."/>
        </authorList>
    </citation>
    <scope>NUCLEOTIDE SEQUENCE</scope>
    <source>
        <strain evidence="2">Hildebrandi</strain>
    </source>
</reference>
<name>A0A9K3K7Q2_9STRA</name>
<feature type="region of interest" description="Disordered" evidence="1">
    <location>
        <begin position="64"/>
        <end position="158"/>
    </location>
</feature>
<accession>A0A9K3K7Q2</accession>
<dbReference type="Proteomes" id="UP000693970">
    <property type="component" value="Unassembled WGS sequence"/>
</dbReference>
<organism evidence="2 3">
    <name type="scientific">Nitzschia inconspicua</name>
    <dbReference type="NCBI Taxonomy" id="303405"/>
    <lineage>
        <taxon>Eukaryota</taxon>
        <taxon>Sar</taxon>
        <taxon>Stramenopiles</taxon>
        <taxon>Ochrophyta</taxon>
        <taxon>Bacillariophyta</taxon>
        <taxon>Bacillariophyceae</taxon>
        <taxon>Bacillariophycidae</taxon>
        <taxon>Bacillariales</taxon>
        <taxon>Bacillariaceae</taxon>
        <taxon>Nitzschia</taxon>
    </lineage>
</organism>
<evidence type="ECO:0000313" key="2">
    <source>
        <dbReference type="EMBL" id="KAG7338160.1"/>
    </source>
</evidence>
<feature type="compositionally biased region" description="Polar residues" evidence="1">
    <location>
        <begin position="341"/>
        <end position="355"/>
    </location>
</feature>